<dbReference type="Proteomes" id="UP001202248">
    <property type="component" value="Unassembled WGS sequence"/>
</dbReference>
<feature type="domain" description="Outer membrane protein beta-barrel" evidence="1">
    <location>
        <begin position="10"/>
        <end position="248"/>
    </location>
</feature>
<dbReference type="InterPro" id="IPR041700">
    <property type="entry name" value="OMP_b-brl_3"/>
</dbReference>
<feature type="domain" description="Outer membrane protein beta-barrel" evidence="1">
    <location>
        <begin position="277"/>
        <end position="426"/>
    </location>
</feature>
<evidence type="ECO:0000313" key="3">
    <source>
        <dbReference type="Proteomes" id="UP001202248"/>
    </source>
</evidence>
<proteinExistence type="predicted"/>
<accession>A0ABS9SGV8</accession>
<dbReference type="SUPFAM" id="SSF56935">
    <property type="entry name" value="Porins"/>
    <property type="match status" value="1"/>
</dbReference>
<dbReference type="Pfam" id="PF14905">
    <property type="entry name" value="OMP_b-brl_3"/>
    <property type="match status" value="2"/>
</dbReference>
<dbReference type="EMBL" id="JAKWBL010000001">
    <property type="protein sequence ID" value="MCH5597603.1"/>
    <property type="molecule type" value="Genomic_DNA"/>
</dbReference>
<organism evidence="2 3">
    <name type="scientific">Niabella ginsengisoli</name>
    <dbReference type="NCBI Taxonomy" id="522298"/>
    <lineage>
        <taxon>Bacteria</taxon>
        <taxon>Pseudomonadati</taxon>
        <taxon>Bacteroidota</taxon>
        <taxon>Chitinophagia</taxon>
        <taxon>Chitinophagales</taxon>
        <taxon>Chitinophagaceae</taxon>
        <taxon>Niabella</taxon>
    </lineage>
</organism>
<evidence type="ECO:0000313" key="2">
    <source>
        <dbReference type="EMBL" id="MCH5597603.1"/>
    </source>
</evidence>
<evidence type="ECO:0000259" key="1">
    <source>
        <dbReference type="Pfam" id="PF14905"/>
    </source>
</evidence>
<keyword evidence="3" id="KW-1185">Reference proteome</keyword>
<name>A0ABS9SGV8_9BACT</name>
<reference evidence="2 3" key="1">
    <citation type="submission" date="2022-02" db="EMBL/GenBank/DDBJ databases">
        <authorList>
            <person name="Min J."/>
        </authorList>
    </citation>
    <scope>NUCLEOTIDE SEQUENCE [LARGE SCALE GENOMIC DNA]</scope>
    <source>
        <strain evidence="2 3">GR10-1</strain>
    </source>
</reference>
<dbReference type="RefSeq" id="WP_240826982.1">
    <property type="nucleotide sequence ID" value="NZ_JAKWBL010000001.1"/>
</dbReference>
<gene>
    <name evidence="2" type="ORF">MKP09_06620</name>
</gene>
<comment type="caution">
    <text evidence="2">The sequence shown here is derived from an EMBL/GenBank/DDBJ whole genome shotgun (WGS) entry which is preliminary data.</text>
</comment>
<protein>
    <submittedName>
        <fullName evidence="2">Outer membrane beta-barrel family protein</fullName>
    </submittedName>
</protein>
<sequence length="439" mass="50325">MIDSTAIIDQNTLSDNLSNNYNTRIAYTEPLMKDVYLELSYAFGLTNNTNDRNVYANSGTGIYDNLIDSLSNNYELNLMSNAPGVNFRFNKKKLNFSVGTSAAFTSYEQIDLTRDITRDYSFVNHSPRANLTYKIKPSETLNFYYNGYGRAPSLDQLQPIPVNTDPLNIYVGNPSLKPSFNHSFNVYYNMFKMLTERNIWANIRYNFTQDAFTQFSEFNEGVRRYYTVNTNGVANFSSNINYGFKLKSIGMRLGAGGGYNFNRSVDFVSNFSSNAGQSLKNISTTNSYSIRLNIYKSVDDKYDFGLFPNVSYNNTKGTVSTIANAKYWSGGFNIWGNVQLPLKFEIRMDVDGNYTQKLPGYPSGNNFTIWNGFLTKKIYKNQFEARLSVYDILNQNRGYNRNFDSFRFTESYRTTLQRFWLISFVWNITKNGAVPTPAK</sequence>